<dbReference type="EMBL" id="LKCN02000004">
    <property type="protein sequence ID" value="RCI14465.1"/>
    <property type="molecule type" value="Genomic_DNA"/>
</dbReference>
<evidence type="ECO:0000256" key="1">
    <source>
        <dbReference type="SAM" id="MobiDB-lite"/>
    </source>
</evidence>
<feature type="compositionally biased region" description="Polar residues" evidence="1">
    <location>
        <begin position="324"/>
        <end position="339"/>
    </location>
</feature>
<feature type="region of interest" description="Disordered" evidence="1">
    <location>
        <begin position="308"/>
        <end position="339"/>
    </location>
</feature>
<organism evidence="2 3">
    <name type="scientific">Ophiocordyceps polyrhachis-furcata BCC 54312</name>
    <dbReference type="NCBI Taxonomy" id="1330021"/>
    <lineage>
        <taxon>Eukaryota</taxon>
        <taxon>Fungi</taxon>
        <taxon>Dikarya</taxon>
        <taxon>Ascomycota</taxon>
        <taxon>Pezizomycotina</taxon>
        <taxon>Sordariomycetes</taxon>
        <taxon>Hypocreomycetidae</taxon>
        <taxon>Hypocreales</taxon>
        <taxon>Ophiocordycipitaceae</taxon>
        <taxon>Ophiocordyceps</taxon>
    </lineage>
</organism>
<feature type="region of interest" description="Disordered" evidence="1">
    <location>
        <begin position="414"/>
        <end position="433"/>
    </location>
</feature>
<feature type="compositionally biased region" description="Polar residues" evidence="1">
    <location>
        <begin position="422"/>
        <end position="432"/>
    </location>
</feature>
<gene>
    <name evidence="2" type="ORF">L249_6107</name>
</gene>
<proteinExistence type="predicted"/>
<evidence type="ECO:0000313" key="2">
    <source>
        <dbReference type="EMBL" id="RCI14465.1"/>
    </source>
</evidence>
<dbReference type="Proteomes" id="UP000253664">
    <property type="component" value="Unassembled WGS sequence"/>
</dbReference>
<feature type="compositionally biased region" description="Polar residues" evidence="1">
    <location>
        <begin position="132"/>
        <end position="153"/>
    </location>
</feature>
<feature type="compositionally biased region" description="Polar residues" evidence="1">
    <location>
        <begin position="601"/>
        <end position="612"/>
    </location>
</feature>
<keyword evidence="3" id="KW-1185">Reference proteome</keyword>
<dbReference type="OrthoDB" id="3437384at2759"/>
<comment type="caution">
    <text evidence="2">The sequence shown here is derived from an EMBL/GenBank/DDBJ whole genome shotgun (WGS) entry which is preliminary data.</text>
</comment>
<feature type="compositionally biased region" description="Low complexity" evidence="1">
    <location>
        <begin position="160"/>
        <end position="180"/>
    </location>
</feature>
<feature type="compositionally biased region" description="Polar residues" evidence="1">
    <location>
        <begin position="22"/>
        <end position="31"/>
    </location>
</feature>
<feature type="region of interest" description="Disordered" evidence="1">
    <location>
        <begin position="595"/>
        <end position="639"/>
    </location>
</feature>
<dbReference type="AlphaFoldDB" id="A0A367LJ66"/>
<reference evidence="2 3" key="1">
    <citation type="journal article" date="2015" name="BMC Genomics">
        <title>Insights from the genome of Ophiocordyceps polyrhachis-furcata to pathogenicity and host specificity in insect fungi.</title>
        <authorList>
            <person name="Wichadakul D."/>
            <person name="Kobmoo N."/>
            <person name="Ingsriswang S."/>
            <person name="Tangphatsornruang S."/>
            <person name="Chantasingh D."/>
            <person name="Luangsa-ard J.J."/>
            <person name="Eurwilaichitr L."/>
        </authorList>
    </citation>
    <scope>NUCLEOTIDE SEQUENCE [LARGE SCALE GENOMIC DNA]</scope>
    <source>
        <strain evidence="2 3">BCC 54312</strain>
    </source>
</reference>
<feature type="region of interest" description="Disordered" evidence="1">
    <location>
        <begin position="16"/>
        <end position="47"/>
    </location>
</feature>
<protein>
    <submittedName>
        <fullName evidence="2">Uncharacterized protein</fullName>
    </submittedName>
</protein>
<feature type="region of interest" description="Disordered" evidence="1">
    <location>
        <begin position="742"/>
        <end position="813"/>
    </location>
</feature>
<feature type="compositionally biased region" description="Basic and acidic residues" evidence="1">
    <location>
        <begin position="686"/>
        <end position="697"/>
    </location>
</feature>
<feature type="region of interest" description="Disordered" evidence="1">
    <location>
        <begin position="132"/>
        <end position="187"/>
    </location>
</feature>
<feature type="region of interest" description="Disordered" evidence="1">
    <location>
        <begin position="674"/>
        <end position="697"/>
    </location>
</feature>
<feature type="region of interest" description="Disordered" evidence="1">
    <location>
        <begin position="441"/>
        <end position="470"/>
    </location>
</feature>
<sequence length="813" mass="87749">MQALCCCLSHRKRNGRRKENAAPSTTLSSGPDWNPGRPSAASASVQQSPCEGPIELCQLVEDNDSEIEDVASPATLLPRHAGLVPRDASHLEINDRGSSKSTRYLSSLIQLGVGPRDTIEFTLDDGFGLPEVSSQLQTSSSGNLQQRHASITEQPEDAEVSSVVSAGAASRPSTAPTASPQRLTGCSFTSNQLDRTLGMDNDFNIRRGSHAWEDQSALGVWLIAQSMRSRDCSFLPADDADSDHRERFGSPCHDFGGIDSIIDIPDPNLKTSLRELSHLIDSAEDPDISHNRRKQAVSSNYDLDDSGLDIASSSAVPAPGSTVPKPSNNNGSSHYNSILPSFQPSLADSASNKYSLSPEDLKNLELAPLEWPAKFSTLRNFGLSEGHSSYATAEEDETSTASFKDTALVSQAPQARLGPDSKSVTHSEPNSFHQREAELRSVEQRFGQLSSRKQADAPLRSRFREEFSQSAVRRPSKTSFMRRIQYSLSRLSRVESDAPSGSLELRHLSTSVSPDPGSMSQREFDYDVSQAAAAEASAAASVISRPRVARHWRNDIRRTSLGGLMTVGRDSFHRRPLSPETYANYRGRDEMMAGQADGNIPQASPSTTSMQGPKQRRSFSESAAPTSAGGHESNLPPTRLEKAVRAGLDRLLPTRKVMIQDRLRLDGPIFESRIQDSLSSDGTGEADERKRDQEKVGKLEPLALVTSSDQRGTLTVASQITGQSTVKAGPSNRLCLSISQTSEEMPSAEHSAKSASSVGLLESGSGANDGHSVGSQPGKVCSGIGFRRWKSTHEHGMGRGGSPSRTHHSADRA</sequence>
<accession>A0A367LJ66</accession>
<name>A0A367LJ66_9HYPO</name>
<evidence type="ECO:0000313" key="3">
    <source>
        <dbReference type="Proteomes" id="UP000253664"/>
    </source>
</evidence>